<dbReference type="OrthoDB" id="10269178at2759"/>
<dbReference type="EMBL" id="CAJPWZ010000510">
    <property type="protein sequence ID" value="CAG2195207.1"/>
    <property type="molecule type" value="Genomic_DNA"/>
</dbReference>
<sequence>MDCSKYRQFWISWKNGHLKLGGGIYLDKYILADWIDQRPFTVNAIGLMTKHGSVGDWKIFDVAGTFVGHFSTCNTKDIRAVETILLATVVRSRLQCTDKCSTLAECTGFNYNANTKECELISSSYNFKLSTSNGSNFYRKCFPSSCGSCPACLM</sequence>
<proteinExistence type="predicted"/>
<dbReference type="Pfam" id="PF00024">
    <property type="entry name" value="PAN_1"/>
    <property type="match status" value="1"/>
</dbReference>
<evidence type="ECO:0000313" key="2">
    <source>
        <dbReference type="EMBL" id="CAG2195207.1"/>
    </source>
</evidence>
<reference evidence="2" key="1">
    <citation type="submission" date="2021-03" db="EMBL/GenBank/DDBJ databases">
        <authorList>
            <person name="Bekaert M."/>
        </authorList>
    </citation>
    <scope>NUCLEOTIDE SEQUENCE</scope>
</reference>
<feature type="domain" description="Apple" evidence="1">
    <location>
        <begin position="73"/>
        <end position="142"/>
    </location>
</feature>
<comment type="caution">
    <text evidence="2">The sequence shown here is derived from an EMBL/GenBank/DDBJ whole genome shotgun (WGS) entry which is preliminary data.</text>
</comment>
<name>A0A8S3QNS8_MYTED</name>
<protein>
    <recommendedName>
        <fullName evidence="1">Apple domain-containing protein</fullName>
    </recommendedName>
</protein>
<organism evidence="2 3">
    <name type="scientific">Mytilus edulis</name>
    <name type="common">Blue mussel</name>
    <dbReference type="NCBI Taxonomy" id="6550"/>
    <lineage>
        <taxon>Eukaryota</taxon>
        <taxon>Metazoa</taxon>
        <taxon>Spiralia</taxon>
        <taxon>Lophotrochozoa</taxon>
        <taxon>Mollusca</taxon>
        <taxon>Bivalvia</taxon>
        <taxon>Autobranchia</taxon>
        <taxon>Pteriomorphia</taxon>
        <taxon>Mytilida</taxon>
        <taxon>Mytiloidea</taxon>
        <taxon>Mytilidae</taxon>
        <taxon>Mytilinae</taxon>
        <taxon>Mytilus</taxon>
    </lineage>
</organism>
<evidence type="ECO:0000313" key="3">
    <source>
        <dbReference type="Proteomes" id="UP000683360"/>
    </source>
</evidence>
<dbReference type="Gene3D" id="3.50.4.10">
    <property type="entry name" value="Hepatocyte Growth Factor"/>
    <property type="match status" value="1"/>
</dbReference>
<gene>
    <name evidence="2" type="ORF">MEDL_10173</name>
</gene>
<dbReference type="InterPro" id="IPR003609">
    <property type="entry name" value="Pan_app"/>
</dbReference>
<dbReference type="Proteomes" id="UP000683360">
    <property type="component" value="Unassembled WGS sequence"/>
</dbReference>
<dbReference type="PROSITE" id="PS50948">
    <property type="entry name" value="PAN"/>
    <property type="match status" value="1"/>
</dbReference>
<dbReference type="InterPro" id="IPR022041">
    <property type="entry name" value="Methyltransf_FA"/>
</dbReference>
<dbReference type="AlphaFoldDB" id="A0A8S3QNS8"/>
<keyword evidence="3" id="KW-1185">Reference proteome</keyword>
<accession>A0A8S3QNS8</accession>
<dbReference type="Pfam" id="PF12248">
    <property type="entry name" value="Methyltransf_FA"/>
    <property type="match status" value="1"/>
</dbReference>
<evidence type="ECO:0000259" key="1">
    <source>
        <dbReference type="PROSITE" id="PS50948"/>
    </source>
</evidence>
<dbReference type="SUPFAM" id="SSF57414">
    <property type="entry name" value="Hairpin loop containing domain-like"/>
    <property type="match status" value="1"/>
</dbReference>